<evidence type="ECO:0000259" key="10">
    <source>
        <dbReference type="SMART" id="SM00965"/>
    </source>
</evidence>
<evidence type="ECO:0000256" key="1">
    <source>
        <dbReference type="ARBA" id="ARBA00004571"/>
    </source>
</evidence>
<dbReference type="Gene3D" id="3.55.50.30">
    <property type="match status" value="1"/>
</dbReference>
<keyword evidence="2" id="KW-0813">Transport</keyword>
<keyword evidence="8" id="KW-0472">Membrane</keyword>
<evidence type="ECO:0000313" key="11">
    <source>
        <dbReference type="EMBL" id="KAJ9617796.1"/>
    </source>
</evidence>
<evidence type="ECO:0000256" key="5">
    <source>
        <dbReference type="ARBA" id="ARBA00022729"/>
    </source>
</evidence>
<dbReference type="GO" id="GO:0044718">
    <property type="term" value="P:siderophore transmembrane transport"/>
    <property type="evidence" value="ECO:0007669"/>
    <property type="project" value="TreeGrafter"/>
</dbReference>
<keyword evidence="9" id="KW-0998">Cell outer membrane</keyword>
<evidence type="ECO:0000256" key="3">
    <source>
        <dbReference type="ARBA" id="ARBA00022496"/>
    </source>
</evidence>
<keyword evidence="3" id="KW-0410">Iron transport</keyword>
<organism evidence="11">
    <name type="scientific">Knufia peltigerae</name>
    <dbReference type="NCBI Taxonomy" id="1002370"/>
    <lineage>
        <taxon>Eukaryota</taxon>
        <taxon>Fungi</taxon>
        <taxon>Dikarya</taxon>
        <taxon>Ascomycota</taxon>
        <taxon>Pezizomycotina</taxon>
        <taxon>Eurotiomycetes</taxon>
        <taxon>Chaetothyriomycetidae</taxon>
        <taxon>Chaetothyriales</taxon>
        <taxon>Trichomeriaceae</taxon>
        <taxon>Knufia</taxon>
    </lineage>
</organism>
<protein>
    <recommendedName>
        <fullName evidence="10">Secretin/TonB short N-terminal domain-containing protein</fullName>
    </recommendedName>
</protein>
<dbReference type="Gene3D" id="2.170.130.10">
    <property type="entry name" value="TonB-dependent receptor, plug domain"/>
    <property type="match status" value="1"/>
</dbReference>
<dbReference type="Pfam" id="PF00593">
    <property type="entry name" value="TonB_dep_Rec_b-barrel"/>
    <property type="match status" value="1"/>
</dbReference>
<keyword evidence="3" id="KW-0406">Ion transport</keyword>
<dbReference type="InterPro" id="IPR010917">
    <property type="entry name" value="TonB_rcpt_CS"/>
</dbReference>
<dbReference type="InterPro" id="IPR036942">
    <property type="entry name" value="Beta-barrel_TonB_sf"/>
</dbReference>
<dbReference type="SMART" id="SM00965">
    <property type="entry name" value="STN"/>
    <property type="match status" value="1"/>
</dbReference>
<dbReference type="Pfam" id="PF07660">
    <property type="entry name" value="STN"/>
    <property type="match status" value="1"/>
</dbReference>
<accession>A0AA38XRJ6</accession>
<dbReference type="GO" id="GO:0019867">
    <property type="term" value="C:outer membrane"/>
    <property type="evidence" value="ECO:0007669"/>
    <property type="project" value="InterPro"/>
</dbReference>
<dbReference type="InterPro" id="IPR011662">
    <property type="entry name" value="Secretin/TonB_short_N"/>
</dbReference>
<keyword evidence="4" id="KW-0812">Transmembrane</keyword>
<dbReference type="InterPro" id="IPR039426">
    <property type="entry name" value="TonB-dep_rcpt-like"/>
</dbReference>
<dbReference type="Pfam" id="PF07715">
    <property type="entry name" value="Plug"/>
    <property type="match status" value="1"/>
</dbReference>
<name>A0AA38XRJ6_9EURO</name>
<evidence type="ECO:0000256" key="2">
    <source>
        <dbReference type="ARBA" id="ARBA00022448"/>
    </source>
</evidence>
<comment type="subcellular location">
    <subcellularLocation>
        <location evidence="1">Cell outer membrane</location>
        <topology evidence="1">Multi-pass membrane protein</topology>
    </subcellularLocation>
</comment>
<gene>
    <name evidence="11" type="ORF">H2204_013463</name>
</gene>
<sequence length="1049" mass="116531">MCARSRHLEESPFMPFPASARHRRATVLALAIATALVPFAWAPTARAQAATASVRTYAIPEQALADAVRSFGRQSQVQVVFRSDLVEGRRSRAVQGQYSPTEALGQLLQGSGLRAQQEPGGTWTLQAAAADGGVVVTDTLKVGGRLQADGGETRDRWGYDDVFALDLSTAYSGRDRVERYRGANPADVVKDLVGVFSGDARNSGALDLNIRGIQGPGRVPVSIDGGEQALTVWRGYNGVSNRNYIDPNLIGGIQVIKGPALVRDIHSGIGGAMVIKTLDVDDIVPAGERFGGELKIEGSSNAVSPRLPRLHTGEDYRTVDGFPQSSPASPYADRTLVVPVKSRSGDNPFDGDDQAWRLALGWRGERLDVMAAYAWRKRGNYFSGSKGSAYYDQDPREQYEYQGIDYITTLARYFKPGDEVPNTSSEQESWLLKATWQISDDQQLKATWRHTLSHYGEIMPSRILSAPDYGRIQWPLSRVDSDAWNLEYRWQPAGSRWLDLRANLWRTETNSDTYTAGGFPNFASGNPDWDSSRSPILRNTALANARNDRTGLTLSNRFGLHSTLDLTVGGNWQYEKLGSGDPYFGVSDGWRMYPRAGRRQEGEGYLTLEWRPVDFLTLNAGVRYSRYWAFDDFLGEHPELLTRGVGGKQASYRVNELPERPASVQAQVDSLEAERAFWESIGMGWFVDDAIRGLLQSYQTPQPVEHTIAWLPDADGNYSRATNPCLNGEVAAIPGALPLFPGSDQVCSIRNTVQSRPVDGRNTRRRDHAWLPTFSATVNLSPAARIYLRYSEAVRFPSMFESTIAFSSSLNPLYALKPEHAYNYELGYVHNLSALFGGTADADVKLAYYVHKTRDVIERDAYFLFDNIDKQTIRGIELQARFDNRRFFSDLGIARTLENEVCDESSAVLLDANRGLVPNCVQDGFVGGYLLTQAIPKLSVNLSLGTRLFDERLELGSRIVHYRSHDNPDLQVYRDRLLAGGSSLLWQNVPFTWGNITTVDAYARWRFNDHASVELVGSNLGNRYYVDPATRSTLPAPGRTVKLALTARF</sequence>
<keyword evidence="7" id="KW-0798">TonB box</keyword>
<evidence type="ECO:0000256" key="6">
    <source>
        <dbReference type="ARBA" id="ARBA00023004"/>
    </source>
</evidence>
<dbReference type="GO" id="GO:0015344">
    <property type="term" value="F:siderophore uptake transmembrane transporter activity"/>
    <property type="evidence" value="ECO:0007669"/>
    <property type="project" value="TreeGrafter"/>
</dbReference>
<dbReference type="PANTHER" id="PTHR30069">
    <property type="entry name" value="TONB-DEPENDENT OUTER MEMBRANE RECEPTOR"/>
    <property type="match status" value="1"/>
</dbReference>
<dbReference type="SUPFAM" id="SSF56935">
    <property type="entry name" value="Porins"/>
    <property type="match status" value="1"/>
</dbReference>
<dbReference type="PROSITE" id="PS01156">
    <property type="entry name" value="TONB_DEPENDENT_REC_2"/>
    <property type="match status" value="1"/>
</dbReference>
<dbReference type="InterPro" id="IPR000531">
    <property type="entry name" value="Beta-barrel_TonB"/>
</dbReference>
<keyword evidence="6" id="KW-0408">Iron</keyword>
<dbReference type="EMBL" id="JAPDRN010000153">
    <property type="protein sequence ID" value="KAJ9617796.1"/>
    <property type="molecule type" value="Genomic_DNA"/>
</dbReference>
<reference evidence="11" key="1">
    <citation type="submission" date="2022-10" db="EMBL/GenBank/DDBJ databases">
        <title>Culturing micro-colonial fungi from biological soil crusts in the Mojave desert and describing Neophaeococcomyces mojavensis, and introducing the new genera and species Taxawa tesnikishii.</title>
        <authorList>
            <person name="Kurbessoian T."/>
            <person name="Stajich J.E."/>
        </authorList>
    </citation>
    <scope>NUCLEOTIDE SEQUENCE</scope>
    <source>
        <strain evidence="11">TK_35</strain>
    </source>
</reference>
<feature type="domain" description="Secretin/TonB short N-terminal" evidence="10">
    <location>
        <begin position="77"/>
        <end position="128"/>
    </location>
</feature>
<dbReference type="PANTHER" id="PTHR30069:SF41">
    <property type="entry name" value="HEME_HEMOPEXIN UTILIZATION PROTEIN C"/>
    <property type="match status" value="1"/>
</dbReference>
<dbReference type="InterPro" id="IPR037066">
    <property type="entry name" value="Plug_dom_sf"/>
</dbReference>
<evidence type="ECO:0000256" key="8">
    <source>
        <dbReference type="ARBA" id="ARBA00023136"/>
    </source>
</evidence>
<evidence type="ECO:0000256" key="9">
    <source>
        <dbReference type="ARBA" id="ARBA00023237"/>
    </source>
</evidence>
<evidence type="ECO:0000256" key="4">
    <source>
        <dbReference type="ARBA" id="ARBA00022692"/>
    </source>
</evidence>
<evidence type="ECO:0000256" key="7">
    <source>
        <dbReference type="ARBA" id="ARBA00023077"/>
    </source>
</evidence>
<dbReference type="PROSITE" id="PS52016">
    <property type="entry name" value="TONB_DEPENDENT_REC_3"/>
    <property type="match status" value="1"/>
</dbReference>
<keyword evidence="5" id="KW-0732">Signal</keyword>
<comment type="caution">
    <text evidence="11">The sequence shown here is derived from an EMBL/GenBank/DDBJ whole genome shotgun (WGS) entry which is preliminary data.</text>
</comment>
<dbReference type="Gene3D" id="2.40.170.20">
    <property type="entry name" value="TonB-dependent receptor, beta-barrel domain"/>
    <property type="match status" value="1"/>
</dbReference>
<dbReference type="InterPro" id="IPR012910">
    <property type="entry name" value="Plug_dom"/>
</dbReference>
<dbReference type="AlphaFoldDB" id="A0AA38XRJ6"/>
<proteinExistence type="predicted"/>